<evidence type="ECO:0000313" key="2">
    <source>
        <dbReference type="EMBL" id="KAL0565796.1"/>
    </source>
</evidence>
<name>A0ABR3ESG1_9AGAR</name>
<evidence type="ECO:0000256" key="1">
    <source>
        <dbReference type="SAM" id="SignalP"/>
    </source>
</evidence>
<protein>
    <submittedName>
        <fullName evidence="2">Uncharacterized protein</fullName>
    </submittedName>
</protein>
<gene>
    <name evidence="2" type="ORF">V5O48_016218</name>
</gene>
<comment type="caution">
    <text evidence="2">The sequence shown here is derived from an EMBL/GenBank/DDBJ whole genome shotgun (WGS) entry which is preliminary data.</text>
</comment>
<keyword evidence="1" id="KW-0732">Signal</keyword>
<dbReference type="Proteomes" id="UP001465976">
    <property type="component" value="Unassembled WGS sequence"/>
</dbReference>
<proteinExistence type="predicted"/>
<feature type="non-terminal residue" evidence="2">
    <location>
        <position position="102"/>
    </location>
</feature>
<feature type="chain" id="PRO_5046773800" evidence="1">
    <location>
        <begin position="21"/>
        <end position="102"/>
    </location>
</feature>
<organism evidence="2 3">
    <name type="scientific">Marasmius crinis-equi</name>
    <dbReference type="NCBI Taxonomy" id="585013"/>
    <lineage>
        <taxon>Eukaryota</taxon>
        <taxon>Fungi</taxon>
        <taxon>Dikarya</taxon>
        <taxon>Basidiomycota</taxon>
        <taxon>Agaricomycotina</taxon>
        <taxon>Agaricomycetes</taxon>
        <taxon>Agaricomycetidae</taxon>
        <taxon>Agaricales</taxon>
        <taxon>Marasmiineae</taxon>
        <taxon>Marasmiaceae</taxon>
        <taxon>Marasmius</taxon>
    </lineage>
</organism>
<evidence type="ECO:0000313" key="3">
    <source>
        <dbReference type="Proteomes" id="UP001465976"/>
    </source>
</evidence>
<reference evidence="2 3" key="1">
    <citation type="submission" date="2024-02" db="EMBL/GenBank/DDBJ databases">
        <title>A draft genome for the cacao thread blight pathogen Marasmius crinis-equi.</title>
        <authorList>
            <person name="Cohen S.P."/>
            <person name="Baruah I.K."/>
            <person name="Amoako-Attah I."/>
            <person name="Bukari Y."/>
            <person name="Meinhardt L.W."/>
            <person name="Bailey B.A."/>
        </authorList>
    </citation>
    <scope>NUCLEOTIDE SEQUENCE [LARGE SCALE GENOMIC DNA]</scope>
    <source>
        <strain evidence="2 3">GH-76</strain>
    </source>
</reference>
<dbReference type="EMBL" id="JBAHYK010002118">
    <property type="protein sequence ID" value="KAL0565796.1"/>
    <property type="molecule type" value="Genomic_DNA"/>
</dbReference>
<keyword evidence="3" id="KW-1185">Reference proteome</keyword>
<feature type="signal peptide" evidence="1">
    <location>
        <begin position="1"/>
        <end position="20"/>
    </location>
</feature>
<sequence length="102" mass="10749">MKLNNFVAFLAVAGAGLVTANPIPEAEGELRVFDPSKMRLGHIAGRSENGPGPRVITVTTFTHSSSSSPNAAPCAGARFRQKSIELSNAFRQALGMPLIKVT</sequence>
<accession>A0ABR3ESG1</accession>